<keyword evidence="1" id="KW-0472">Membrane</keyword>
<dbReference type="PROSITE" id="PS50172">
    <property type="entry name" value="BRCT"/>
    <property type="match status" value="1"/>
</dbReference>
<evidence type="ECO:0000313" key="3">
    <source>
        <dbReference type="EMBL" id="XCM37758.1"/>
    </source>
</evidence>
<accession>A0AAU8JI03</accession>
<dbReference type="InterPro" id="IPR021787">
    <property type="entry name" value="DUF3352"/>
</dbReference>
<evidence type="ECO:0000256" key="1">
    <source>
        <dbReference type="SAM" id="Phobius"/>
    </source>
</evidence>
<dbReference type="AlphaFoldDB" id="A0AAU8JI03"/>
<reference evidence="3" key="1">
    <citation type="submission" date="2024-07" db="EMBL/GenBank/DDBJ databases">
        <authorList>
            <person name="Kim Y.J."/>
            <person name="Jeong J.Y."/>
        </authorList>
    </citation>
    <scope>NUCLEOTIDE SEQUENCE</scope>
    <source>
        <strain evidence="3">GIHE-MW2</strain>
    </source>
</reference>
<evidence type="ECO:0000259" key="2">
    <source>
        <dbReference type="PROSITE" id="PS50172"/>
    </source>
</evidence>
<proteinExistence type="predicted"/>
<gene>
    <name evidence="3" type="ORF">ABWT76_000554</name>
</gene>
<dbReference type="InterPro" id="IPR001357">
    <property type="entry name" value="BRCT_dom"/>
</dbReference>
<sequence>MISQDKRNIMIATGAATLVLIGGIATFWGITSKQSQSQGLLGSELLPENTLMAISVTTDERQWTKLRQFGTPESQKIFDGKLTELRDRFLTANGYNYVEDMQPWVGREITIGFLPPPGLNLTEKEKESTPPTAPGTLASQSVVMVLPIANAAKAKQFLASPKSVGQVKWVDRTYQGIEIKETVDRIPENYSISVIGGKYLAIANSSEAINRAIDTYKKGSSLREGSGVKQAWANLDESRAFAQFYVNIPVAAAVTALQLDQAVSPQSLASVQQQQGMATNVMLEPEGIRFQSIAWLKADSDRKYPIPKPGDSILNRLPSETSMVVSGENLQQLWQDYIQGTQTNPLAALKPDWLPTAIKNTTKLDLEKDLLSWMAGQFALGLVAAGENNNDSKFQSALVFMVKASDRRAGENIFRQLDQVMAEQYNFKVEPGKIGEEPIVNWTSEYGALQVTHGWLDGDLAFLTFGAPLSPTFVPKPSNPLGMNQEFQQAVPSQLSPNNGQFFIDVERIINQNPPSWLRLPPDQKTMVNGIRSIGVTAANLSPRTAQYEIFVRLKTAGTPGPLPPAKD</sequence>
<keyword evidence="1" id="KW-0812">Transmembrane</keyword>
<keyword evidence="1" id="KW-1133">Transmembrane helix</keyword>
<feature type="transmembrane region" description="Helical" evidence="1">
    <location>
        <begin position="9"/>
        <end position="30"/>
    </location>
</feature>
<name>A0AAU8JI03_9CYAN</name>
<organism evidence="3">
    <name type="scientific">Planktothricoides raciborskii GIHE-MW2</name>
    <dbReference type="NCBI Taxonomy" id="2792601"/>
    <lineage>
        <taxon>Bacteria</taxon>
        <taxon>Bacillati</taxon>
        <taxon>Cyanobacteriota</taxon>
        <taxon>Cyanophyceae</taxon>
        <taxon>Oscillatoriophycideae</taxon>
        <taxon>Oscillatoriales</taxon>
        <taxon>Oscillatoriaceae</taxon>
        <taxon>Planktothricoides</taxon>
    </lineage>
</organism>
<feature type="domain" description="BRCT" evidence="2">
    <location>
        <begin position="310"/>
        <end position="371"/>
    </location>
</feature>
<dbReference type="EMBL" id="CP159837">
    <property type="protein sequence ID" value="XCM37758.1"/>
    <property type="molecule type" value="Genomic_DNA"/>
</dbReference>
<dbReference type="Pfam" id="PF11832">
    <property type="entry name" value="DUF3352"/>
    <property type="match status" value="1"/>
</dbReference>
<dbReference type="RefSeq" id="WP_072160859.1">
    <property type="nucleotide sequence ID" value="NZ_CP159837.1"/>
</dbReference>
<protein>
    <submittedName>
        <fullName evidence="3">DUF3352 domain-containing protein</fullName>
    </submittedName>
</protein>